<sequence length="72" mass="7678">MATTATAKLNFDDSSASVQSTAAGFILRDEAGNEVGISLRAVLRCLAVAEKEKRVPSLPVNFWSDPAVQAKR</sequence>
<dbReference type="EMBL" id="AP015030">
    <property type="protein sequence ID" value="BAW26694.1"/>
    <property type="molecule type" value="Genomic_DNA"/>
</dbReference>
<evidence type="ECO:0000313" key="2">
    <source>
        <dbReference type="Proteomes" id="UP000218731"/>
    </source>
</evidence>
<accession>A0A1L7NMM8</accession>
<proteinExistence type="predicted"/>
<keyword evidence="1" id="KW-0614">Plasmid</keyword>
<protein>
    <submittedName>
        <fullName evidence="1">Uncharacterized protein</fullName>
    </submittedName>
</protein>
<reference evidence="1 2" key="1">
    <citation type="submission" date="2015-11" db="EMBL/GenBank/DDBJ databases">
        <title>Complete genome sequencing of a biphenyl-degrading bacterium, Pseudomonas putida KF715 (=NBRC110667).</title>
        <authorList>
            <person name="Suenaga H."/>
            <person name="Fujihara N."/>
            <person name="Watanabe T."/>
            <person name="Hirose J."/>
            <person name="Kimura N."/>
            <person name="Yamazoe A."/>
            <person name="Hosoyama A."/>
            <person name="Shimodaira J."/>
            <person name="Furukawa K."/>
        </authorList>
    </citation>
    <scope>NUCLEOTIDE SEQUENCE [LARGE SCALE GENOMIC DNA]</scope>
    <source>
        <strain evidence="1 2">KF715</strain>
        <plasmid evidence="2">Plasmid pkf715a dna</plasmid>
    </source>
</reference>
<organism evidence="1 2">
    <name type="scientific">Pseudomonas putida</name>
    <name type="common">Arthrobacter siderocapsulatus</name>
    <dbReference type="NCBI Taxonomy" id="303"/>
    <lineage>
        <taxon>Bacteria</taxon>
        <taxon>Pseudomonadati</taxon>
        <taxon>Pseudomonadota</taxon>
        <taxon>Gammaproteobacteria</taxon>
        <taxon>Pseudomonadales</taxon>
        <taxon>Pseudomonadaceae</taxon>
        <taxon>Pseudomonas</taxon>
    </lineage>
</organism>
<geneLocation type="plasmid" evidence="2">
    <name>pkf715a dna</name>
</geneLocation>
<dbReference type="RefSeq" id="WP_157754434.1">
    <property type="nucleotide sequence ID" value="NZ_AP015030.1"/>
</dbReference>
<name>A0A1L7NMM8_PSEPU</name>
<evidence type="ECO:0000313" key="1">
    <source>
        <dbReference type="EMBL" id="BAW26694.1"/>
    </source>
</evidence>
<dbReference type="Proteomes" id="UP000218731">
    <property type="component" value="Plasmid pKF715A"/>
</dbReference>
<dbReference type="AlphaFoldDB" id="A0A1L7NMM8"/>
<gene>
    <name evidence="1" type="ORF">KF715C_pA1890</name>
</gene>